<sequence>PILIGDQWLAFTPPRVPTLESVNSFIGSEQPVLLDWAVGLAFPCQRPFDHRYGVAEVPRWRILPDRVGSDASNAWQD</sequence>
<organism evidence="2 3">
    <name type="scientific">Nocardia cyriacigeorgica</name>
    <dbReference type="NCBI Taxonomy" id="135487"/>
    <lineage>
        <taxon>Bacteria</taxon>
        <taxon>Bacillati</taxon>
        <taxon>Actinomycetota</taxon>
        <taxon>Actinomycetes</taxon>
        <taxon>Mycobacteriales</taxon>
        <taxon>Nocardiaceae</taxon>
        <taxon>Nocardia</taxon>
    </lineage>
</organism>
<feature type="domain" description="Arabinosyltransferase C-terminal" evidence="1">
    <location>
        <begin position="5"/>
        <end position="77"/>
    </location>
</feature>
<feature type="non-terminal residue" evidence="2">
    <location>
        <position position="1"/>
    </location>
</feature>
<comment type="caution">
    <text evidence="2">The sequence shown here is derived from an EMBL/GenBank/DDBJ whole genome shotgun (WGS) entry which is preliminary data.</text>
</comment>
<dbReference type="RefSeq" id="WP_163830470.1">
    <property type="nucleotide sequence ID" value="NZ_JAAGUZ010000276.1"/>
</dbReference>
<proteinExistence type="predicted"/>
<dbReference type="Pfam" id="PF14896">
    <property type="entry name" value="Arabino_trans_C"/>
    <property type="match status" value="1"/>
</dbReference>
<dbReference type="EMBL" id="JAAGUZ010000276">
    <property type="protein sequence ID" value="NEW48401.1"/>
    <property type="molecule type" value="Genomic_DNA"/>
</dbReference>
<name>A0A6P1DFG3_9NOCA</name>
<protein>
    <recommendedName>
        <fullName evidence="1">Arabinosyltransferase C-terminal domain-containing protein</fullName>
    </recommendedName>
</protein>
<gene>
    <name evidence="2" type="ORF">GV789_29010</name>
</gene>
<evidence type="ECO:0000259" key="1">
    <source>
        <dbReference type="Pfam" id="PF14896"/>
    </source>
</evidence>
<reference evidence="2 3" key="1">
    <citation type="submission" date="2020-01" db="EMBL/GenBank/DDBJ databases">
        <title>Genetics and antimicrobial susceptibilities of Nocardia species isolated from the soil; a comparison with species isolated from humans.</title>
        <authorList>
            <person name="Carrasco G."/>
            <person name="Monzon S."/>
            <person name="Sansegundo M."/>
            <person name="Garcia E."/>
            <person name="Garrido N."/>
            <person name="Medina M.J."/>
            <person name="Villalon P."/>
            <person name="Ramirez-Arocha A.C."/>
            <person name="Jimenez P."/>
            <person name="Cuesta I."/>
            <person name="Valdezate S."/>
        </authorList>
    </citation>
    <scope>NUCLEOTIDE SEQUENCE [LARGE SCALE GENOMIC DNA]</scope>
    <source>
        <strain evidence="2 3">CNM20110639</strain>
    </source>
</reference>
<dbReference type="Gene3D" id="3.40.190.160">
    <property type="match status" value="1"/>
</dbReference>
<evidence type="ECO:0000313" key="2">
    <source>
        <dbReference type="EMBL" id="NEW48401.1"/>
    </source>
</evidence>
<feature type="non-terminal residue" evidence="2">
    <location>
        <position position="77"/>
    </location>
</feature>
<dbReference type="AlphaFoldDB" id="A0A6P1DFG3"/>
<dbReference type="InterPro" id="IPR032731">
    <property type="entry name" value="Arabino_trans_C"/>
</dbReference>
<dbReference type="Proteomes" id="UP000468928">
    <property type="component" value="Unassembled WGS sequence"/>
</dbReference>
<evidence type="ECO:0000313" key="3">
    <source>
        <dbReference type="Proteomes" id="UP000468928"/>
    </source>
</evidence>
<accession>A0A6P1DFG3</accession>